<feature type="non-terminal residue" evidence="1">
    <location>
        <position position="573"/>
    </location>
</feature>
<reference evidence="1" key="1">
    <citation type="submission" date="2020-05" db="EMBL/GenBank/DDBJ databases">
        <authorList>
            <person name="Chiriac C."/>
            <person name="Salcher M."/>
            <person name="Ghai R."/>
            <person name="Kavagutti S V."/>
        </authorList>
    </citation>
    <scope>NUCLEOTIDE SEQUENCE</scope>
</reference>
<sequence>MQRKVQIYIQTDTINEQDCSCLILHWDDLIYRVYSNSADGSGFNIFTFEIDGVVYTIRRQVWEGDMAWVLIHDSIVQGGTYENTDINCPVSNQWTIRDFWTESCTISKDYYERLELFNDEKIILNASVQNIADISKVFSDYSQSFVVPASTINNKILEHWYESDVNSLQDNRIRRKARIEIDHIPFRTGNLQLDKANIKNKKVESYTLQFFGDLTSLKDTIGELSLNTLDLTPYSFDYNLTNVSDFISFDFDQNVGFPLISSKNIWTYDDGGTYDISDNTKAMYFTELFPAIKVKELFNLIESQFDLTFTSSFFSNLRFTKLWLWLKNQEIKLNGTIPYIDASTSNQLVDVSSNTNSAIYIASSSTIHLESNIDEFTPLAVNFVATISATSSSSNYFILVYKNDILLKTIQGSGNNSYQLAYYNSSIWYDINDNYKIYLKSSIPMTMDVELDVRFSYPSSTNHNYANYSANLIPNLNLNQLIPDIKITDFLSGILKQFNLTCIPTSETNYIIEPLDTWYKQGNIYDITEYTDTESIDIERVSLFKAINFTHQQSESFINRQFTAGFGYEYGDI</sequence>
<protein>
    <submittedName>
        <fullName evidence="1">Uncharacterized protein</fullName>
    </submittedName>
</protein>
<dbReference type="EMBL" id="LR798262">
    <property type="protein sequence ID" value="CAB5218690.1"/>
    <property type="molecule type" value="Genomic_DNA"/>
</dbReference>
<evidence type="ECO:0000313" key="1">
    <source>
        <dbReference type="EMBL" id="CAB5218690.1"/>
    </source>
</evidence>
<organism evidence="1">
    <name type="scientific">uncultured Caudovirales phage</name>
    <dbReference type="NCBI Taxonomy" id="2100421"/>
    <lineage>
        <taxon>Viruses</taxon>
        <taxon>Duplodnaviria</taxon>
        <taxon>Heunggongvirae</taxon>
        <taxon>Uroviricota</taxon>
        <taxon>Caudoviricetes</taxon>
        <taxon>Peduoviridae</taxon>
        <taxon>Maltschvirus</taxon>
        <taxon>Maltschvirus maltsch</taxon>
    </lineage>
</organism>
<gene>
    <name evidence="1" type="ORF">UFOVP211_58</name>
</gene>
<proteinExistence type="predicted"/>
<name>A0A6J7WLJ3_9CAUD</name>
<accession>A0A6J7WLJ3</accession>